<dbReference type="AlphaFoldDB" id="A0A164TMS0"/>
<keyword evidence="3" id="KW-1185">Reference proteome</keyword>
<sequence>MKYVSFSAVLLVLAVTAILPTNSQIISSVLEPQASLGTGCFWSGTSPFCSGKCGKFYQTVITDRRGDGKKCLSGFKTLCCPKTNVVG</sequence>
<proteinExistence type="predicted"/>
<dbReference type="PANTHER" id="PTHR35180:SF4">
    <property type="entry name" value="PROTEIN CBG06219"/>
    <property type="match status" value="1"/>
</dbReference>
<dbReference type="Proteomes" id="UP000076858">
    <property type="component" value="Unassembled WGS sequence"/>
</dbReference>
<evidence type="ECO:0000256" key="1">
    <source>
        <dbReference type="SAM" id="SignalP"/>
    </source>
</evidence>
<dbReference type="EMBL" id="LRGB01001764">
    <property type="protein sequence ID" value="KZS10591.1"/>
    <property type="molecule type" value="Genomic_DNA"/>
</dbReference>
<dbReference type="PANTHER" id="PTHR35180">
    <property type="entry name" value="PROTEIN CBG06219"/>
    <property type="match status" value="1"/>
</dbReference>
<organism evidence="2 3">
    <name type="scientific">Daphnia magna</name>
    <dbReference type="NCBI Taxonomy" id="35525"/>
    <lineage>
        <taxon>Eukaryota</taxon>
        <taxon>Metazoa</taxon>
        <taxon>Ecdysozoa</taxon>
        <taxon>Arthropoda</taxon>
        <taxon>Crustacea</taxon>
        <taxon>Branchiopoda</taxon>
        <taxon>Diplostraca</taxon>
        <taxon>Cladocera</taxon>
        <taxon>Anomopoda</taxon>
        <taxon>Daphniidae</taxon>
        <taxon>Daphnia</taxon>
    </lineage>
</organism>
<keyword evidence="1" id="KW-0732">Signal</keyword>
<name>A0A164TMS0_9CRUS</name>
<gene>
    <name evidence="2" type="ORF">APZ42_024862</name>
</gene>
<feature type="signal peptide" evidence="1">
    <location>
        <begin position="1"/>
        <end position="23"/>
    </location>
</feature>
<evidence type="ECO:0000313" key="3">
    <source>
        <dbReference type="Proteomes" id="UP000076858"/>
    </source>
</evidence>
<protein>
    <submittedName>
        <fullName evidence="2">Uncharacterized protein</fullName>
    </submittedName>
</protein>
<comment type="caution">
    <text evidence="2">The sequence shown here is derived from an EMBL/GenBank/DDBJ whole genome shotgun (WGS) entry which is preliminary data.</text>
</comment>
<accession>A0A164TMS0</accession>
<evidence type="ECO:0000313" key="2">
    <source>
        <dbReference type="EMBL" id="KZS10591.1"/>
    </source>
</evidence>
<reference evidence="2 3" key="1">
    <citation type="submission" date="2016-03" db="EMBL/GenBank/DDBJ databases">
        <title>EvidentialGene: Evidence-directed Construction of Genes on Genomes.</title>
        <authorList>
            <person name="Gilbert D.G."/>
            <person name="Choi J.-H."/>
            <person name="Mockaitis K."/>
            <person name="Colbourne J."/>
            <person name="Pfrender M."/>
        </authorList>
    </citation>
    <scope>NUCLEOTIDE SEQUENCE [LARGE SCALE GENOMIC DNA]</scope>
    <source>
        <strain evidence="2 3">Xinb3</strain>
        <tissue evidence="2">Complete organism</tissue>
    </source>
</reference>
<feature type="chain" id="PRO_5007853438" evidence="1">
    <location>
        <begin position="24"/>
        <end position="87"/>
    </location>
</feature>